<dbReference type="EMBL" id="JAAQPF010001071">
    <property type="protein sequence ID" value="KAF5693808.1"/>
    <property type="molecule type" value="Genomic_DNA"/>
</dbReference>
<feature type="compositionally biased region" description="Pro residues" evidence="1">
    <location>
        <begin position="29"/>
        <end position="44"/>
    </location>
</feature>
<feature type="region of interest" description="Disordered" evidence="1">
    <location>
        <begin position="1"/>
        <end position="52"/>
    </location>
</feature>
<evidence type="ECO:0000313" key="2">
    <source>
        <dbReference type="EMBL" id="KAF5693808.1"/>
    </source>
</evidence>
<dbReference type="AlphaFoldDB" id="A0A8H6CVL2"/>
<feature type="compositionally biased region" description="Polar residues" evidence="1">
    <location>
        <begin position="1"/>
        <end position="22"/>
    </location>
</feature>
<evidence type="ECO:0000313" key="3">
    <source>
        <dbReference type="Proteomes" id="UP000532311"/>
    </source>
</evidence>
<accession>A0A8H6CVL2</accession>
<gene>
    <name evidence="2" type="ORF">FGLOB1_14330</name>
</gene>
<sequence length="247" mass="27871">MSQTHPLLTCQEAATNASQRSDPASRRLPPLPTPIPHHPHPPVADPRSLPVHTPLLPSYSHCPRPVNIRSQSNGEQMCISTPQRYQKEDSNETELPTKYRLHWLVEDAKRRQEEERTRQEGLRLERRKFELDMLQASLSAGIPPSMIPLIFTGMTGGGVTLQANAQRSQQIPIPAQAPSPRRIMSGQWHGPLEKQQGPMLECQHHHHFLPSRVPPARPTAPSGPHDQMTYHPIDRFQRSPPTPNQAQ</sequence>
<proteinExistence type="predicted"/>
<dbReference type="Pfam" id="PF10846">
    <property type="entry name" value="DUF2722"/>
    <property type="match status" value="1"/>
</dbReference>
<evidence type="ECO:0000256" key="1">
    <source>
        <dbReference type="SAM" id="MobiDB-lite"/>
    </source>
</evidence>
<name>A0A8H6CVL2_9HYPO</name>
<protein>
    <submittedName>
        <fullName evidence="2">Uncharacterized protein</fullName>
    </submittedName>
</protein>
<dbReference type="Proteomes" id="UP000532311">
    <property type="component" value="Unassembled WGS sequence"/>
</dbReference>
<keyword evidence="3" id="KW-1185">Reference proteome</keyword>
<feature type="region of interest" description="Disordered" evidence="1">
    <location>
        <begin position="209"/>
        <end position="247"/>
    </location>
</feature>
<comment type="caution">
    <text evidence="2">The sequence shown here is derived from an EMBL/GenBank/DDBJ whole genome shotgun (WGS) entry which is preliminary data.</text>
</comment>
<reference evidence="2 3" key="1">
    <citation type="submission" date="2020-05" db="EMBL/GenBank/DDBJ databases">
        <title>Identification and distribution of gene clusters putatively required for synthesis of sphingolipid metabolism inhibitors in phylogenetically diverse species of the filamentous fungus Fusarium.</title>
        <authorList>
            <person name="Kim H.-S."/>
            <person name="Busman M."/>
            <person name="Brown D.W."/>
            <person name="Divon H."/>
            <person name="Uhlig S."/>
            <person name="Proctor R.H."/>
        </authorList>
    </citation>
    <scope>NUCLEOTIDE SEQUENCE [LARGE SCALE GENOMIC DNA]</scope>
    <source>
        <strain evidence="2 3">NRRL 26131</strain>
    </source>
</reference>
<dbReference type="InterPro" id="IPR021216">
    <property type="entry name" value="DUF2722"/>
</dbReference>
<organism evidence="2 3">
    <name type="scientific">Fusarium globosum</name>
    <dbReference type="NCBI Taxonomy" id="78864"/>
    <lineage>
        <taxon>Eukaryota</taxon>
        <taxon>Fungi</taxon>
        <taxon>Dikarya</taxon>
        <taxon>Ascomycota</taxon>
        <taxon>Pezizomycotina</taxon>
        <taxon>Sordariomycetes</taxon>
        <taxon>Hypocreomycetidae</taxon>
        <taxon>Hypocreales</taxon>
        <taxon>Nectriaceae</taxon>
        <taxon>Fusarium</taxon>
        <taxon>Fusarium fujikuroi species complex</taxon>
    </lineage>
</organism>